<accession>A0ABN2DCU0</accession>
<evidence type="ECO:0000256" key="6">
    <source>
        <dbReference type="ARBA" id="ARBA00022777"/>
    </source>
</evidence>
<evidence type="ECO:0000256" key="3">
    <source>
        <dbReference type="ARBA" id="ARBA00022553"/>
    </source>
</evidence>
<keyword evidence="9" id="KW-0812">Transmembrane</keyword>
<evidence type="ECO:0000256" key="9">
    <source>
        <dbReference type="SAM" id="Phobius"/>
    </source>
</evidence>
<dbReference type="SUPFAM" id="SSF55874">
    <property type="entry name" value="ATPase domain of HSP90 chaperone/DNA topoisomerase II/histidine kinase"/>
    <property type="match status" value="1"/>
</dbReference>
<protein>
    <recommendedName>
        <fullName evidence="2">histidine kinase</fullName>
        <ecNumber evidence="2">2.7.13.3</ecNumber>
    </recommendedName>
</protein>
<dbReference type="GO" id="GO:0016301">
    <property type="term" value="F:kinase activity"/>
    <property type="evidence" value="ECO:0007669"/>
    <property type="project" value="UniProtKB-KW"/>
</dbReference>
<keyword evidence="5" id="KW-0547">Nucleotide-binding</keyword>
<evidence type="ECO:0000256" key="1">
    <source>
        <dbReference type="ARBA" id="ARBA00000085"/>
    </source>
</evidence>
<keyword evidence="7" id="KW-0067">ATP-binding</keyword>
<feature type="domain" description="Signal transduction histidine kinase subgroup 3 dimerisation and phosphoacceptor" evidence="10">
    <location>
        <begin position="198"/>
        <end position="263"/>
    </location>
</feature>
<evidence type="ECO:0000256" key="8">
    <source>
        <dbReference type="ARBA" id="ARBA00023012"/>
    </source>
</evidence>
<dbReference type="EMBL" id="BAAAPH010000009">
    <property type="protein sequence ID" value="GAA1573406.1"/>
    <property type="molecule type" value="Genomic_DNA"/>
</dbReference>
<organism evidence="11 12">
    <name type="scientific">Kribbella hippodromi</name>
    <dbReference type="NCBI Taxonomy" id="434347"/>
    <lineage>
        <taxon>Bacteria</taxon>
        <taxon>Bacillati</taxon>
        <taxon>Actinomycetota</taxon>
        <taxon>Actinomycetes</taxon>
        <taxon>Propionibacteriales</taxon>
        <taxon>Kribbellaceae</taxon>
        <taxon>Kribbella</taxon>
    </lineage>
</organism>
<evidence type="ECO:0000313" key="12">
    <source>
        <dbReference type="Proteomes" id="UP001501705"/>
    </source>
</evidence>
<dbReference type="Gene3D" id="3.30.565.10">
    <property type="entry name" value="Histidine kinase-like ATPase, C-terminal domain"/>
    <property type="match status" value="1"/>
</dbReference>
<evidence type="ECO:0000256" key="5">
    <source>
        <dbReference type="ARBA" id="ARBA00022741"/>
    </source>
</evidence>
<keyword evidence="4" id="KW-0808">Transferase</keyword>
<evidence type="ECO:0000259" key="10">
    <source>
        <dbReference type="Pfam" id="PF07730"/>
    </source>
</evidence>
<keyword evidence="12" id="KW-1185">Reference proteome</keyword>
<evidence type="ECO:0000256" key="7">
    <source>
        <dbReference type="ARBA" id="ARBA00022840"/>
    </source>
</evidence>
<keyword evidence="8" id="KW-0902">Two-component regulatory system</keyword>
<keyword evidence="6 11" id="KW-0418">Kinase</keyword>
<evidence type="ECO:0000256" key="2">
    <source>
        <dbReference type="ARBA" id="ARBA00012438"/>
    </source>
</evidence>
<dbReference type="PANTHER" id="PTHR24421">
    <property type="entry name" value="NITRATE/NITRITE SENSOR PROTEIN NARX-RELATED"/>
    <property type="match status" value="1"/>
</dbReference>
<feature type="transmembrane region" description="Helical" evidence="9">
    <location>
        <begin position="59"/>
        <end position="78"/>
    </location>
</feature>
<sequence>MARVIGMSQRWHVLTYASTGAAAGRSARQQRLIDLALAGCAAGFGALILVSSVDGRSTAGLATDVLIGAVACAALYLRRTAVLPVAILGVAASAVAASAAGAALVALFTAAIRLPRRAVAVLTVAAVLATGIFPLIVPDAGGYSYSTQLLLGSLINLGVVGWGLMVGAQRNYLRTVLQHTKDLELRQHLLAANARDQERRRIAREMHDVLAHRLSLLSVQAGALEFRSDLSPDKTRQIAGVIRQTTHQALNELQEVIGILRDGTDGATLLTPAVGLDDLAPLIDEVRLGGSDIRFEPPGDGVRTGLPENLAVEATAYRIVQEGLTNARKHAPDSPVRVLVRARAAELVVTVSTFLRGEPAAVPAAIPGGGTGLRGLGERASLVGGDFSVETVGNQFVIIGRLPWTL</sequence>
<dbReference type="Pfam" id="PF07730">
    <property type="entry name" value="HisKA_3"/>
    <property type="match status" value="1"/>
</dbReference>
<dbReference type="InterPro" id="IPR036890">
    <property type="entry name" value="HATPase_C_sf"/>
</dbReference>
<evidence type="ECO:0000313" key="11">
    <source>
        <dbReference type="EMBL" id="GAA1573406.1"/>
    </source>
</evidence>
<dbReference type="PANTHER" id="PTHR24421:SF10">
    <property type="entry name" value="NITRATE_NITRITE SENSOR PROTEIN NARQ"/>
    <property type="match status" value="1"/>
</dbReference>
<evidence type="ECO:0000256" key="4">
    <source>
        <dbReference type="ARBA" id="ARBA00022679"/>
    </source>
</evidence>
<dbReference type="Gene3D" id="1.20.5.1930">
    <property type="match status" value="1"/>
</dbReference>
<reference evidence="11 12" key="1">
    <citation type="journal article" date="2019" name="Int. J. Syst. Evol. Microbiol.">
        <title>The Global Catalogue of Microorganisms (GCM) 10K type strain sequencing project: providing services to taxonomists for standard genome sequencing and annotation.</title>
        <authorList>
            <consortium name="The Broad Institute Genomics Platform"/>
            <consortium name="The Broad Institute Genome Sequencing Center for Infectious Disease"/>
            <person name="Wu L."/>
            <person name="Ma J."/>
        </authorList>
    </citation>
    <scope>NUCLEOTIDE SEQUENCE [LARGE SCALE GENOMIC DNA]</scope>
    <source>
        <strain evidence="11 12">JCM 15572</strain>
    </source>
</reference>
<gene>
    <name evidence="11" type="ORF">GCM10009804_32530</name>
</gene>
<dbReference type="CDD" id="cd16917">
    <property type="entry name" value="HATPase_UhpB-NarQ-NarX-like"/>
    <property type="match status" value="1"/>
</dbReference>
<comment type="caution">
    <text evidence="11">The sequence shown here is derived from an EMBL/GenBank/DDBJ whole genome shotgun (WGS) entry which is preliminary data.</text>
</comment>
<feature type="transmembrane region" description="Helical" evidence="9">
    <location>
        <begin position="118"/>
        <end position="137"/>
    </location>
</feature>
<keyword evidence="9" id="KW-0472">Membrane</keyword>
<dbReference type="InterPro" id="IPR011712">
    <property type="entry name" value="Sig_transdc_His_kin_sub3_dim/P"/>
</dbReference>
<feature type="transmembrane region" description="Helical" evidence="9">
    <location>
        <begin position="149"/>
        <end position="168"/>
    </location>
</feature>
<dbReference type="InterPro" id="IPR050482">
    <property type="entry name" value="Sensor_HK_TwoCompSys"/>
</dbReference>
<proteinExistence type="predicted"/>
<keyword evidence="9" id="KW-1133">Transmembrane helix</keyword>
<feature type="transmembrane region" description="Helical" evidence="9">
    <location>
        <begin position="85"/>
        <end position="112"/>
    </location>
</feature>
<comment type="catalytic activity">
    <reaction evidence="1">
        <text>ATP + protein L-histidine = ADP + protein N-phospho-L-histidine.</text>
        <dbReference type="EC" id="2.7.13.3"/>
    </reaction>
</comment>
<dbReference type="Proteomes" id="UP001501705">
    <property type="component" value="Unassembled WGS sequence"/>
</dbReference>
<dbReference type="EC" id="2.7.13.3" evidence="2"/>
<name>A0ABN2DCU0_9ACTN</name>
<feature type="transmembrane region" description="Helical" evidence="9">
    <location>
        <begin position="32"/>
        <end position="53"/>
    </location>
</feature>
<keyword evidence="3" id="KW-0597">Phosphoprotein</keyword>